<organism evidence="4">
    <name type="scientific">bioreactor metagenome</name>
    <dbReference type="NCBI Taxonomy" id="1076179"/>
    <lineage>
        <taxon>unclassified sequences</taxon>
        <taxon>metagenomes</taxon>
        <taxon>ecological metagenomes</taxon>
    </lineage>
</organism>
<dbReference type="Pfam" id="PF00589">
    <property type="entry name" value="Phage_integrase"/>
    <property type="match status" value="1"/>
</dbReference>
<gene>
    <name evidence="4" type="primary">xerD_51</name>
    <name evidence="4" type="ORF">SDC9_74142</name>
</gene>
<feature type="domain" description="Tyr recombinase" evidence="3">
    <location>
        <begin position="346"/>
        <end position="529"/>
    </location>
</feature>
<keyword evidence="1" id="KW-0238">DNA-binding</keyword>
<dbReference type="EMBL" id="VSSQ01005044">
    <property type="protein sequence ID" value="MPM27629.1"/>
    <property type="molecule type" value="Genomic_DNA"/>
</dbReference>
<dbReference type="PANTHER" id="PTHR30349">
    <property type="entry name" value="PHAGE INTEGRASE-RELATED"/>
    <property type="match status" value="1"/>
</dbReference>
<evidence type="ECO:0000256" key="2">
    <source>
        <dbReference type="ARBA" id="ARBA00023172"/>
    </source>
</evidence>
<dbReference type="PROSITE" id="PS51898">
    <property type="entry name" value="TYR_RECOMBINASE"/>
    <property type="match status" value="1"/>
</dbReference>
<comment type="caution">
    <text evidence="4">The sequence shown here is derived from an EMBL/GenBank/DDBJ whole genome shotgun (WGS) entry which is preliminary data.</text>
</comment>
<dbReference type="InterPro" id="IPR050090">
    <property type="entry name" value="Tyrosine_recombinase_XerCD"/>
</dbReference>
<dbReference type="Gene3D" id="1.10.150.130">
    <property type="match status" value="1"/>
</dbReference>
<protein>
    <submittedName>
        <fullName evidence="4">Tyrosine recombinase XerD</fullName>
    </submittedName>
</protein>
<dbReference type="Gene3D" id="1.10.443.10">
    <property type="entry name" value="Intergrase catalytic core"/>
    <property type="match status" value="1"/>
</dbReference>
<reference evidence="4" key="1">
    <citation type="submission" date="2019-08" db="EMBL/GenBank/DDBJ databases">
        <authorList>
            <person name="Kucharzyk K."/>
            <person name="Murdoch R.W."/>
            <person name="Higgins S."/>
            <person name="Loffler F."/>
        </authorList>
    </citation>
    <scope>NUCLEOTIDE SEQUENCE</scope>
</reference>
<name>A0A644YH28_9ZZZZ</name>
<dbReference type="GO" id="GO:0015074">
    <property type="term" value="P:DNA integration"/>
    <property type="evidence" value="ECO:0007669"/>
    <property type="project" value="InterPro"/>
</dbReference>
<dbReference type="InterPro" id="IPR010998">
    <property type="entry name" value="Integrase_recombinase_N"/>
</dbReference>
<dbReference type="SUPFAM" id="SSF56349">
    <property type="entry name" value="DNA breaking-rejoining enzymes"/>
    <property type="match status" value="1"/>
</dbReference>
<proteinExistence type="predicted"/>
<dbReference type="InterPro" id="IPR002104">
    <property type="entry name" value="Integrase_catalytic"/>
</dbReference>
<evidence type="ECO:0000259" key="3">
    <source>
        <dbReference type="PROSITE" id="PS51898"/>
    </source>
</evidence>
<sequence>MWGHLSSDYQKTIDGLIRGLNRSAATKSNIRYGCVKVLLQIQNTSGHMKAEEITYDDLFDLLESFSRETVNIMHFLRACMKSLLDYLYSMGRVSYGFTLFPRLTIGRNCLNQILIDTENSEGILNAKDKDCPRISLGTFLSVQSRLVLEYKNECYSKTSRTKVKRITDMIYCFMESNGLKFYSPEVGRIWLHYHETAVSHQEHRERRRIVSVLNQHIDGTFVSFKHVYRYKPNAFARSPEWCKPAVAEFLHLKESLGMKSSTMAMFSSCLYRFCSYMDSIGIKDFKKITVPMIKDFNASDIHKTLAGKNAYNSRIRKFLEHLGEQGLLQNPFLFLTLPSKFAKREYVVETLTADEQVRLQRLLDEQGSGTLSLRRKAMIQLGYRMGLRSIDIVKLTIDDIDWNGPVLSFRQEKTEKQLVLPMPGPVANAISKYILEERPATNCRQLFIRSNAPYCGLSRNACIQALDKALTERNVKGSGFHVTRKTFATNMLKNGAYIQEVSDALGHSDLTNVHKYLVFDEDRMARCALKLSERSLTMEGGFLHE</sequence>
<keyword evidence="2" id="KW-0233">DNA recombination</keyword>
<dbReference type="AlphaFoldDB" id="A0A644YH28"/>
<dbReference type="GO" id="GO:0003677">
    <property type="term" value="F:DNA binding"/>
    <property type="evidence" value="ECO:0007669"/>
    <property type="project" value="UniProtKB-KW"/>
</dbReference>
<dbReference type="InterPro" id="IPR011010">
    <property type="entry name" value="DNA_brk_join_enz"/>
</dbReference>
<evidence type="ECO:0000256" key="1">
    <source>
        <dbReference type="ARBA" id="ARBA00023125"/>
    </source>
</evidence>
<dbReference type="PANTHER" id="PTHR30349:SF41">
    <property type="entry name" value="INTEGRASE_RECOMBINASE PROTEIN MJ0367-RELATED"/>
    <property type="match status" value="1"/>
</dbReference>
<accession>A0A644YH28</accession>
<dbReference type="GO" id="GO:0006310">
    <property type="term" value="P:DNA recombination"/>
    <property type="evidence" value="ECO:0007669"/>
    <property type="project" value="UniProtKB-KW"/>
</dbReference>
<dbReference type="InterPro" id="IPR013762">
    <property type="entry name" value="Integrase-like_cat_sf"/>
</dbReference>
<evidence type="ECO:0000313" key="4">
    <source>
        <dbReference type="EMBL" id="MPM27629.1"/>
    </source>
</evidence>